<keyword evidence="2" id="KW-1185">Reference proteome</keyword>
<dbReference type="AlphaFoldDB" id="A0A0T9NG87"/>
<evidence type="ECO:0000313" key="1">
    <source>
        <dbReference type="EMBL" id="CNH06099.1"/>
    </source>
</evidence>
<evidence type="ECO:0000313" key="2">
    <source>
        <dbReference type="Proteomes" id="UP000041882"/>
    </source>
</evidence>
<dbReference type="EMBL" id="CQAW01000001">
    <property type="protein sequence ID" value="CNH06099.1"/>
    <property type="molecule type" value="Genomic_DNA"/>
</dbReference>
<name>A0A0T9NG87_9GAMM</name>
<accession>A0A0T9NG87</accession>
<dbReference type="Proteomes" id="UP000041882">
    <property type="component" value="Unassembled WGS sequence"/>
</dbReference>
<gene>
    <name evidence="1" type="ORF">ERS008472_00442</name>
</gene>
<proteinExistence type="predicted"/>
<organism evidence="1 2">
    <name type="scientific">Yersinia thracica</name>
    <dbReference type="NCBI Taxonomy" id="2890319"/>
    <lineage>
        <taxon>Bacteria</taxon>
        <taxon>Pseudomonadati</taxon>
        <taxon>Pseudomonadota</taxon>
        <taxon>Gammaproteobacteria</taxon>
        <taxon>Enterobacterales</taxon>
        <taxon>Yersiniaceae</taxon>
        <taxon>Yersinia</taxon>
    </lineage>
</organism>
<sequence length="159" mass="18403">MNAEKKCRLSAEYGGCVGFLEGAFVRFYQQGLFTWNNFTDTPLKVCGRPVKKLDGTWLLSGGLPLTSFLAQKLDAKIYQWGAVLDMTWENDEYEFWYHNEIGRLSNPSYQPSVTTQILIESDDAFSIYPSNTLSYWELLTSTKKEKKIFIRKLKKEMLN</sequence>
<dbReference type="RefSeq" id="WP_050112404.1">
    <property type="nucleotide sequence ID" value="NZ_CABHXQ010000061.1"/>
</dbReference>
<reference evidence="2" key="1">
    <citation type="submission" date="2015-03" db="EMBL/GenBank/DDBJ databases">
        <authorList>
            <consortium name="Pathogen Informatics"/>
            <person name="Murphy D."/>
        </authorList>
    </citation>
    <scope>NUCLEOTIDE SEQUENCE [LARGE SCALE GENOMIC DNA]</scope>
    <source>
        <strain evidence="2">IP6945</strain>
    </source>
</reference>
<protein>
    <submittedName>
        <fullName evidence="1">Uncharacterized protein</fullName>
    </submittedName>
</protein>